<organism evidence="7 8">
    <name type="scientific">Xanthoceras sorbifolium</name>
    <dbReference type="NCBI Taxonomy" id="99658"/>
    <lineage>
        <taxon>Eukaryota</taxon>
        <taxon>Viridiplantae</taxon>
        <taxon>Streptophyta</taxon>
        <taxon>Embryophyta</taxon>
        <taxon>Tracheophyta</taxon>
        <taxon>Spermatophyta</taxon>
        <taxon>Magnoliopsida</taxon>
        <taxon>eudicotyledons</taxon>
        <taxon>Gunneridae</taxon>
        <taxon>Pentapetalae</taxon>
        <taxon>rosids</taxon>
        <taxon>malvids</taxon>
        <taxon>Sapindales</taxon>
        <taxon>Sapindaceae</taxon>
        <taxon>Xanthoceroideae</taxon>
        <taxon>Xanthoceras</taxon>
    </lineage>
</organism>
<dbReference type="InterPro" id="IPR015300">
    <property type="entry name" value="DNA-bd_pseudobarrel_sf"/>
</dbReference>
<comment type="caution">
    <text evidence="7">The sequence shown here is derived from an EMBL/GenBank/DDBJ whole genome shotgun (WGS) entry which is preliminary data.</text>
</comment>
<protein>
    <submittedName>
        <fullName evidence="7">Uncharacterized protein</fullName>
    </submittedName>
</protein>
<dbReference type="Proteomes" id="UP000827721">
    <property type="component" value="Unassembled WGS sequence"/>
</dbReference>
<evidence type="ECO:0000256" key="2">
    <source>
        <dbReference type="ARBA" id="ARBA00023015"/>
    </source>
</evidence>
<sequence length="366" mass="41472">MVIGASTEKASKQKQELPEIVSISPSYKSNQIILSLILRPQDKHENSSFSLSLWAFHIHQSHFISEKPREMACTSNRRFPEFFKVYLPEHSSERLLIPCAFVTCCNRLLPKNAVLSNHMGSLWHVNMSYIDGGVFFLNGVSKKRAAVKVEGGSKRINVVNIEEEEEESTIGKSRARKQSGGSNGRSKRRTAAKVEGGSKRTNIVNNDEEEESSIRKSTARKQCRGNDGVSEKMPIRKIGRGSKRTNNLLLEEVDVSKYIQPRNPFVIAKLRAGPRKNLLPVPSKILRIWQLKLPNLMFFQNDHGMLCPGNVVNWKDGRIWISWWNDFCIGNHVSADDWCICEFLQGNGQEEDVIKVHIIRSTGSRS</sequence>
<evidence type="ECO:0000313" key="8">
    <source>
        <dbReference type="Proteomes" id="UP000827721"/>
    </source>
</evidence>
<accession>A0ABQ8IEQ2</accession>
<comment type="subcellular location">
    <subcellularLocation>
        <location evidence="1">Nucleus</location>
    </subcellularLocation>
</comment>
<keyword evidence="8" id="KW-1185">Reference proteome</keyword>
<feature type="region of interest" description="Disordered" evidence="6">
    <location>
        <begin position="162"/>
        <end position="232"/>
    </location>
</feature>
<keyword evidence="4" id="KW-0804">Transcription</keyword>
<proteinExistence type="predicted"/>
<keyword evidence="3" id="KW-0238">DNA-binding</keyword>
<dbReference type="EMBL" id="JAFEMO010000002">
    <property type="protein sequence ID" value="KAH7575161.1"/>
    <property type="molecule type" value="Genomic_DNA"/>
</dbReference>
<dbReference type="Gene3D" id="2.40.330.10">
    <property type="entry name" value="DNA-binding pseudobarrel domain"/>
    <property type="match status" value="2"/>
</dbReference>
<evidence type="ECO:0000256" key="6">
    <source>
        <dbReference type="SAM" id="MobiDB-lite"/>
    </source>
</evidence>
<gene>
    <name evidence="7" type="ORF">JRO89_XS02G0056100</name>
</gene>
<evidence type="ECO:0000313" key="7">
    <source>
        <dbReference type="EMBL" id="KAH7575161.1"/>
    </source>
</evidence>
<name>A0ABQ8IEQ2_9ROSI</name>
<keyword evidence="5" id="KW-0539">Nucleus</keyword>
<keyword evidence="2" id="KW-0805">Transcription regulation</keyword>
<dbReference type="SUPFAM" id="SSF101936">
    <property type="entry name" value="DNA-binding pseudobarrel domain"/>
    <property type="match status" value="2"/>
</dbReference>
<evidence type="ECO:0000256" key="4">
    <source>
        <dbReference type="ARBA" id="ARBA00023163"/>
    </source>
</evidence>
<evidence type="ECO:0000256" key="5">
    <source>
        <dbReference type="ARBA" id="ARBA00023242"/>
    </source>
</evidence>
<evidence type="ECO:0000256" key="3">
    <source>
        <dbReference type="ARBA" id="ARBA00023125"/>
    </source>
</evidence>
<reference evidence="7 8" key="1">
    <citation type="submission" date="2021-02" db="EMBL/GenBank/DDBJ databases">
        <title>Plant Genome Project.</title>
        <authorList>
            <person name="Zhang R.-G."/>
        </authorList>
    </citation>
    <scope>NUCLEOTIDE SEQUENCE [LARGE SCALE GENOMIC DNA]</scope>
    <source>
        <tissue evidence="7">Leaves</tissue>
    </source>
</reference>
<evidence type="ECO:0000256" key="1">
    <source>
        <dbReference type="ARBA" id="ARBA00004123"/>
    </source>
</evidence>